<dbReference type="Proteomes" id="UP001220610">
    <property type="component" value="Chromosome"/>
</dbReference>
<gene>
    <name evidence="1" type="ORF">P0Y53_14945</name>
</gene>
<proteinExistence type="predicted"/>
<name>A0AAJ6BF17_9BACT</name>
<dbReference type="AlphaFoldDB" id="A0AAJ6BF17"/>
<accession>A0AAJ6BF17</accession>
<reference evidence="1" key="1">
    <citation type="submission" date="2023-03" db="EMBL/GenBank/DDBJ databases">
        <title>Andean soil-derived lignocellulolytic bacterial consortium as a source of novel taxa and putative plastic-active enzymes.</title>
        <authorList>
            <person name="Diaz-Garcia L."/>
            <person name="Chuvochina M."/>
            <person name="Feuerriegel G."/>
            <person name="Bunk B."/>
            <person name="Sproer C."/>
            <person name="Streit W.R."/>
            <person name="Rodriguez L.M."/>
            <person name="Overmann J."/>
            <person name="Jimenez D.J."/>
        </authorList>
    </citation>
    <scope>NUCLEOTIDE SEQUENCE</scope>
    <source>
        <strain evidence="1">MAG 7</strain>
    </source>
</reference>
<evidence type="ECO:0000313" key="1">
    <source>
        <dbReference type="EMBL" id="WEK33787.1"/>
    </source>
</evidence>
<sequence length="131" mass="15172">MSKKVKKQEEEVQKKKPEDRYPVFCFKHLHPGSYSNCSDASFFIEFLGRLKKLGELGWQGINNAARHSFGTEKMPVRQLKIKNLPRIITPEVEVLTVFRAAGNNLPFLGIRLEDTFQVIFIETKFGDIYDH</sequence>
<protein>
    <submittedName>
        <fullName evidence="1">Uncharacterized protein</fullName>
    </submittedName>
</protein>
<evidence type="ECO:0000313" key="2">
    <source>
        <dbReference type="Proteomes" id="UP001220610"/>
    </source>
</evidence>
<dbReference type="EMBL" id="CP119311">
    <property type="protein sequence ID" value="WEK33787.1"/>
    <property type="molecule type" value="Genomic_DNA"/>
</dbReference>
<organism evidence="1 2">
    <name type="scientific">Candidatus Pseudobacter hemicellulosilyticus</name>
    <dbReference type="NCBI Taxonomy" id="3121375"/>
    <lineage>
        <taxon>Bacteria</taxon>
        <taxon>Pseudomonadati</taxon>
        <taxon>Bacteroidota</taxon>
        <taxon>Chitinophagia</taxon>
        <taxon>Chitinophagales</taxon>
        <taxon>Chitinophagaceae</taxon>
        <taxon>Pseudobacter</taxon>
    </lineage>
</organism>